<evidence type="ECO:0000313" key="1">
    <source>
        <dbReference type="EMBL" id="CAG8771298.1"/>
    </source>
</evidence>
<feature type="non-terminal residue" evidence="1">
    <location>
        <position position="1"/>
    </location>
</feature>
<dbReference type="EMBL" id="CAJVPU010056977">
    <property type="protein sequence ID" value="CAG8771298.1"/>
    <property type="molecule type" value="Genomic_DNA"/>
</dbReference>
<proteinExistence type="predicted"/>
<reference evidence="1" key="1">
    <citation type="submission" date="2021-06" db="EMBL/GenBank/DDBJ databases">
        <authorList>
            <person name="Kallberg Y."/>
            <person name="Tangrot J."/>
            <person name="Rosling A."/>
        </authorList>
    </citation>
    <scope>NUCLEOTIDE SEQUENCE</scope>
    <source>
        <strain evidence="1">IL203A</strain>
    </source>
</reference>
<gene>
    <name evidence="1" type="ORF">DHETER_LOCUS15850</name>
</gene>
<organism evidence="1 2">
    <name type="scientific">Dentiscutata heterogama</name>
    <dbReference type="NCBI Taxonomy" id="1316150"/>
    <lineage>
        <taxon>Eukaryota</taxon>
        <taxon>Fungi</taxon>
        <taxon>Fungi incertae sedis</taxon>
        <taxon>Mucoromycota</taxon>
        <taxon>Glomeromycotina</taxon>
        <taxon>Glomeromycetes</taxon>
        <taxon>Diversisporales</taxon>
        <taxon>Gigasporaceae</taxon>
        <taxon>Dentiscutata</taxon>
    </lineage>
</organism>
<accession>A0ACA9QZT2</accession>
<sequence>HSSKHACFKCRKLFKTNDTSDQSNIDNYTLRTIEEHKIIAEKWKYSVSSERKQLFDQYGIRWSSFLQLSYFDPIKFSVFDPMHNIFLGTAYKMMKIWTIETDLISKNQLINIQNI</sequence>
<protein>
    <submittedName>
        <fullName evidence="1">6319_t:CDS:1</fullName>
    </submittedName>
</protein>
<evidence type="ECO:0000313" key="2">
    <source>
        <dbReference type="Proteomes" id="UP000789702"/>
    </source>
</evidence>
<comment type="caution">
    <text evidence="1">The sequence shown here is derived from an EMBL/GenBank/DDBJ whole genome shotgun (WGS) entry which is preliminary data.</text>
</comment>
<keyword evidence="2" id="KW-1185">Reference proteome</keyword>
<feature type="non-terminal residue" evidence="1">
    <location>
        <position position="115"/>
    </location>
</feature>
<name>A0ACA9QZT2_9GLOM</name>
<dbReference type="Proteomes" id="UP000789702">
    <property type="component" value="Unassembled WGS sequence"/>
</dbReference>